<dbReference type="Pfam" id="PF00075">
    <property type="entry name" value="RNase_H"/>
    <property type="match status" value="1"/>
</dbReference>
<feature type="compositionally biased region" description="Polar residues" evidence="1">
    <location>
        <begin position="815"/>
        <end position="833"/>
    </location>
</feature>
<dbReference type="SUPFAM" id="SSF56672">
    <property type="entry name" value="DNA/RNA polymerases"/>
    <property type="match status" value="1"/>
</dbReference>
<dbReference type="GO" id="GO:0071897">
    <property type="term" value="P:DNA biosynthetic process"/>
    <property type="evidence" value="ECO:0007669"/>
    <property type="project" value="UniProtKB-ARBA"/>
</dbReference>
<comment type="caution">
    <text evidence="4">The sequence shown here is derived from an EMBL/GenBank/DDBJ whole genome shotgun (WGS) entry which is preliminary data.</text>
</comment>
<evidence type="ECO:0000313" key="5">
    <source>
        <dbReference type="Proteomes" id="UP001286313"/>
    </source>
</evidence>
<feature type="region of interest" description="Disordered" evidence="1">
    <location>
        <begin position="815"/>
        <end position="834"/>
    </location>
</feature>
<dbReference type="PROSITE" id="PS50878">
    <property type="entry name" value="RT_POL"/>
    <property type="match status" value="1"/>
</dbReference>
<evidence type="ECO:0000313" key="4">
    <source>
        <dbReference type="EMBL" id="KAK3871269.1"/>
    </source>
</evidence>
<dbReference type="InterPro" id="IPR012337">
    <property type="entry name" value="RNaseH-like_sf"/>
</dbReference>
<dbReference type="PANTHER" id="PTHR46599:SF6">
    <property type="entry name" value="DUAL SPECIFICITY PHOSPHATASE 26"/>
    <property type="match status" value="1"/>
</dbReference>
<dbReference type="InterPro" id="IPR029526">
    <property type="entry name" value="PGBD"/>
</dbReference>
<feature type="domain" description="Reverse transcriptase" evidence="2">
    <location>
        <begin position="898"/>
        <end position="1153"/>
    </location>
</feature>
<dbReference type="Pfam" id="PF00078">
    <property type="entry name" value="RVT_1"/>
    <property type="match status" value="1"/>
</dbReference>
<dbReference type="GO" id="GO:0042575">
    <property type="term" value="C:DNA polymerase complex"/>
    <property type="evidence" value="ECO:0007669"/>
    <property type="project" value="UniProtKB-ARBA"/>
</dbReference>
<dbReference type="CDD" id="cd01650">
    <property type="entry name" value="RT_nLTR_like"/>
    <property type="match status" value="1"/>
</dbReference>
<reference evidence="4" key="1">
    <citation type="submission" date="2023-10" db="EMBL/GenBank/DDBJ databases">
        <title>Genome assemblies of two species of porcelain crab, Petrolisthes cinctipes and Petrolisthes manimaculis (Anomura: Porcellanidae).</title>
        <authorList>
            <person name="Angst P."/>
        </authorList>
    </citation>
    <scope>NUCLEOTIDE SEQUENCE</scope>
    <source>
        <strain evidence="4">PB745_01</strain>
        <tissue evidence="4">Gill</tissue>
    </source>
</reference>
<feature type="region of interest" description="Disordered" evidence="1">
    <location>
        <begin position="124"/>
        <end position="152"/>
    </location>
</feature>
<dbReference type="Gene3D" id="3.30.420.10">
    <property type="entry name" value="Ribonuclease H-like superfamily/Ribonuclease H"/>
    <property type="match status" value="1"/>
</dbReference>
<name>A0AAE1KEA4_PETCI</name>
<dbReference type="InterPro" id="IPR000477">
    <property type="entry name" value="RT_dom"/>
</dbReference>
<evidence type="ECO:0000256" key="1">
    <source>
        <dbReference type="SAM" id="MobiDB-lite"/>
    </source>
</evidence>
<dbReference type="Proteomes" id="UP001286313">
    <property type="component" value="Unassembled WGS sequence"/>
</dbReference>
<dbReference type="InterPro" id="IPR036397">
    <property type="entry name" value="RNaseH_sf"/>
</dbReference>
<dbReference type="PROSITE" id="PS50879">
    <property type="entry name" value="RNASE_H_1"/>
    <property type="match status" value="1"/>
</dbReference>
<dbReference type="InterPro" id="IPR002156">
    <property type="entry name" value="RNaseH_domain"/>
</dbReference>
<dbReference type="PANTHER" id="PTHR46599">
    <property type="entry name" value="PIGGYBAC TRANSPOSABLE ELEMENT-DERIVED PROTEIN 4"/>
    <property type="match status" value="1"/>
</dbReference>
<proteinExistence type="predicted"/>
<protein>
    <submittedName>
        <fullName evidence="4">Uncharacterized protein</fullName>
    </submittedName>
</protein>
<feature type="compositionally biased region" description="Polar residues" evidence="1">
    <location>
        <begin position="66"/>
        <end position="75"/>
    </location>
</feature>
<dbReference type="CDD" id="cd09276">
    <property type="entry name" value="Rnase_HI_RT_non_LTR"/>
    <property type="match status" value="1"/>
</dbReference>
<keyword evidence="5" id="KW-1185">Reference proteome</keyword>
<dbReference type="GO" id="GO:0003676">
    <property type="term" value="F:nucleic acid binding"/>
    <property type="evidence" value="ECO:0007669"/>
    <property type="project" value="InterPro"/>
</dbReference>
<accession>A0AAE1KEA4</accession>
<evidence type="ECO:0000259" key="3">
    <source>
        <dbReference type="PROSITE" id="PS50879"/>
    </source>
</evidence>
<feature type="region of interest" description="Disordered" evidence="1">
    <location>
        <begin position="570"/>
        <end position="602"/>
    </location>
</feature>
<gene>
    <name evidence="4" type="ORF">Pcinc_023577</name>
</gene>
<evidence type="ECO:0000259" key="2">
    <source>
        <dbReference type="PROSITE" id="PS50878"/>
    </source>
</evidence>
<dbReference type="GO" id="GO:0004523">
    <property type="term" value="F:RNA-DNA hybrid ribonuclease activity"/>
    <property type="evidence" value="ECO:0007669"/>
    <property type="project" value="InterPro"/>
</dbReference>
<sequence length="1523" mass="171126">MDELLEVIDILGVVHTGGVNGWNNVQPQMTRPHVTPPPFTPVTPPPTTSHVDAVVMPSTSHSAIAETTTPVTPTGASRAEAETTSTSRDSQEFDSQDLDELAEELVPEYSLIYKLPKQTVVAGNRHVWSTKPPRPKKRKRDSANYTPGPTPATDGVVEADEIFSLFWDDLTVSRIVYFTNEFIDKVKQKFKNLRNMYDHTSTMEMKALLGVLIMSGVRRDNRISSEEMFSSDAGAGLYRAGMSERRFSYLLRCLRFDDAITRNERKKTDRLAAIRDVWDTFLSNCKNCYIPGADITIDEQLLSFRGRVVFKMYMKNKPAKYGLKNVLACDARSHYMFNAYPYLGKGSVPKTEGSTQGQFLTEKLIEGYTGAGRTITTDNWFTSLPLAMNLLQEDTHLVGTMRPKPYILREAITSKADRLIGSSLFLHDNNVTLLSYKAKKDKNVLLLSTRHHTQTISGRKNKPEILHYYNKHKGGVDVFDQLCAKYSCSRKTRRWPVCFFMGMVNMTTVNAYVIHKEQMQKANRNPKETRVFLREMAKGLVKPWAFRRLHQNGQHASVREVIQDVYQLQRTATPSPEPPRPAAIKRQGARSSLPPRVRATHTRGGRLDLTLVSSDLAADAIWEVHPTLTSDHFATLTSLPVAPPVPPRPPPRWNIRRADWSRFQASLDEWWADYQPPDDLHQQERDLTAAIQTAATTAIPMCAPSRRHRTDWWYYNDEVREHNHRVNLHRKLYKKRPNPNNLRLLQEVVARARQVSLRAKEDKWLEWCATFSQHTSLGQMWRSVRTASGAAPPRPAAHPHPQQEAERLATIFTSRGSSNQLPLHTRRTQQQLQPHRDEAVREAMEVADMTDRPFSLQELQQAKRRGRDTATGADGVPYSMLAHAGPAGDAALLATLNASWTAGRLPPAWKEADIQPIPKPREPSKLRPISLLSCLAKTAEKMVLARLQWHIGPSHPHIFGYTRGVSTADSILALMTHINHRPTVAVFIDLEKAFELASPHAILDALVKKGVRGRMLAWLRDILQHRRARVRFQGHKSSFQEMENGTPQGSILSPLLFNLLMEQLVALPFHTGTVLLSYADDLALMVTGKGNKLRKTQQALDLISEKCQDLGLKISAEKTRAMMLKAADPAWQLRVQGIDLAWTNSYQYLGVWVDKRLSFTTHAAYLRERTQARLNVMRAMTAGATFSVLRLYYVQAVRSLVDYSAIVLLALSPNQQEWLEVVQNTAMRTMLGAPRWTSACVMQSETSLVPLTTRVQHITACRISRVLQRDAEGVTQRRLRLAATQGVDTLRRNPWLLQATLAHTKDWLQADLPAPTYHAPPPWEPHAAVFSATQLPASKSQCITEEMRQHALMAIAQVTEPDSAVYYTDGSVDPDSGRTGAAAITRGTELCERTSNHCSTLQTELVAIQLALEHAHHRQEPTVMLHTDSRAGLQALQQPHPKDNVGLITTILGILQSIAVQGRQVKLNWIPSHVGVRGNESADAAAKRAAGGSQVTRHVSPSLRQVKALAKRSAAQHAHHTHR</sequence>
<dbReference type="Pfam" id="PF13843">
    <property type="entry name" value="DDE_Tnp_1_7"/>
    <property type="match status" value="1"/>
</dbReference>
<dbReference type="SUPFAM" id="SSF53098">
    <property type="entry name" value="Ribonuclease H-like"/>
    <property type="match status" value="1"/>
</dbReference>
<dbReference type="EMBL" id="JAWQEG010002541">
    <property type="protein sequence ID" value="KAK3871269.1"/>
    <property type="molecule type" value="Genomic_DNA"/>
</dbReference>
<organism evidence="4 5">
    <name type="scientific">Petrolisthes cinctipes</name>
    <name type="common">Flat porcelain crab</name>
    <dbReference type="NCBI Taxonomy" id="88211"/>
    <lineage>
        <taxon>Eukaryota</taxon>
        <taxon>Metazoa</taxon>
        <taxon>Ecdysozoa</taxon>
        <taxon>Arthropoda</taxon>
        <taxon>Crustacea</taxon>
        <taxon>Multicrustacea</taxon>
        <taxon>Malacostraca</taxon>
        <taxon>Eumalacostraca</taxon>
        <taxon>Eucarida</taxon>
        <taxon>Decapoda</taxon>
        <taxon>Pleocyemata</taxon>
        <taxon>Anomura</taxon>
        <taxon>Galatheoidea</taxon>
        <taxon>Porcellanidae</taxon>
        <taxon>Petrolisthes</taxon>
    </lineage>
</organism>
<feature type="domain" description="RNase H type-1" evidence="3">
    <location>
        <begin position="1360"/>
        <end position="1491"/>
    </location>
</feature>
<feature type="region of interest" description="Disordered" evidence="1">
    <location>
        <begin position="66"/>
        <end position="97"/>
    </location>
</feature>
<dbReference type="InterPro" id="IPR043502">
    <property type="entry name" value="DNA/RNA_pol_sf"/>
</dbReference>